<dbReference type="InterPro" id="IPR043450">
    <property type="entry name" value="CCDC89-like"/>
</dbReference>
<evidence type="ECO:0000256" key="3">
    <source>
        <dbReference type="SAM" id="MobiDB-lite"/>
    </source>
</evidence>
<evidence type="ECO:0000256" key="1">
    <source>
        <dbReference type="ARBA" id="ARBA00023054"/>
    </source>
</evidence>
<organism evidence="4 5">
    <name type="scientific">Oikopleura dioica</name>
    <name type="common">Tunicate</name>
    <dbReference type="NCBI Taxonomy" id="34765"/>
    <lineage>
        <taxon>Eukaryota</taxon>
        <taxon>Metazoa</taxon>
        <taxon>Chordata</taxon>
        <taxon>Tunicata</taxon>
        <taxon>Appendicularia</taxon>
        <taxon>Copelata</taxon>
        <taxon>Oikopleuridae</taxon>
        <taxon>Oikopleura</taxon>
    </lineage>
</organism>
<evidence type="ECO:0000313" key="5">
    <source>
        <dbReference type="Proteomes" id="UP001158576"/>
    </source>
</evidence>
<protein>
    <submittedName>
        <fullName evidence="4">Oidioi.mRNA.OKI2018_I69.chr1.g3846.t2.cds</fullName>
    </submittedName>
</protein>
<evidence type="ECO:0000256" key="2">
    <source>
        <dbReference type="SAM" id="Coils"/>
    </source>
</evidence>
<feature type="coiled-coil region" evidence="2">
    <location>
        <begin position="36"/>
        <end position="190"/>
    </location>
</feature>
<dbReference type="Proteomes" id="UP001158576">
    <property type="component" value="Chromosome 1"/>
</dbReference>
<reference evidence="4 5" key="1">
    <citation type="submission" date="2021-04" db="EMBL/GenBank/DDBJ databases">
        <authorList>
            <person name="Bliznina A."/>
        </authorList>
    </citation>
    <scope>NUCLEOTIDE SEQUENCE [LARGE SCALE GENOMIC DNA]</scope>
</reference>
<sequence>MAEGSLEKGWMLDPDGRFQSRIDEQAELICILKKRTDTLILEAEDYKAQIRKLEKTQDQLKSQIENEKTQSRMIEQRFDDLADNHQELIKYKDMYKSSAAELQEENVRLRLENSSLINPQIEAKNKEIKNWQDKTNSLLERLEKLEKTNTELSDEKSLLEDKTLKQSTTISDLQERLRISEERNDELESSKTRELEKAEKLHNLELHSLRQENKNYMDMAFERGKAVQSKENLIASLQAELNEKNKKLESIDSEWANAKGKLTKDATVIRLMQENEEFRETYNMLRLEYEAFKEHTSSLINREKSLNRRLTAYSPMPPSDPPSKSES</sequence>
<evidence type="ECO:0000313" key="4">
    <source>
        <dbReference type="EMBL" id="CAG5108541.1"/>
    </source>
</evidence>
<dbReference type="EMBL" id="OU015566">
    <property type="protein sequence ID" value="CAG5108541.1"/>
    <property type="molecule type" value="Genomic_DNA"/>
</dbReference>
<dbReference type="PANTHER" id="PTHR34768">
    <property type="entry name" value="COILED-COIL DOMAIN-CONTAINING PROTEIN 89"/>
    <property type="match status" value="1"/>
</dbReference>
<dbReference type="PANTHER" id="PTHR34768:SF2">
    <property type="entry name" value="COILED-COIL DOMAIN CONTAINING 89"/>
    <property type="match status" value="1"/>
</dbReference>
<keyword evidence="5" id="KW-1185">Reference proteome</keyword>
<feature type="region of interest" description="Disordered" evidence="3">
    <location>
        <begin position="303"/>
        <end position="327"/>
    </location>
</feature>
<keyword evidence="1 2" id="KW-0175">Coiled coil</keyword>
<feature type="coiled-coil region" evidence="2">
    <location>
        <begin position="227"/>
        <end position="288"/>
    </location>
</feature>
<accession>A0ABN7SVE0</accession>
<gene>
    <name evidence="4" type="ORF">OKIOD_LOCUS12611</name>
</gene>
<name>A0ABN7SVE0_OIKDI</name>
<proteinExistence type="predicted"/>